<protein>
    <recommendedName>
        <fullName evidence="5">PH domain-containing protein</fullName>
    </recommendedName>
</protein>
<evidence type="ECO:0000256" key="1">
    <source>
        <dbReference type="SAM" id="MobiDB-lite"/>
    </source>
</evidence>
<keyword evidence="2" id="KW-1133">Transmembrane helix</keyword>
<gene>
    <name evidence="3" type="ORF">BCL65_104128</name>
</gene>
<keyword evidence="2" id="KW-0812">Transmembrane</keyword>
<accession>A0ABX5EEW1</accession>
<feature type="transmembrane region" description="Helical" evidence="2">
    <location>
        <begin position="86"/>
        <end position="106"/>
    </location>
</feature>
<organism evidence="3 4">
    <name type="scientific">Isoptericola halotolerans</name>
    <dbReference type="NCBI Taxonomy" id="300560"/>
    <lineage>
        <taxon>Bacteria</taxon>
        <taxon>Bacillati</taxon>
        <taxon>Actinomycetota</taxon>
        <taxon>Actinomycetes</taxon>
        <taxon>Micrococcales</taxon>
        <taxon>Promicromonosporaceae</taxon>
        <taxon>Isoptericola</taxon>
    </lineage>
</organism>
<name>A0ABX5EEW1_9MICO</name>
<dbReference type="Proteomes" id="UP000239895">
    <property type="component" value="Unassembled WGS sequence"/>
</dbReference>
<evidence type="ECO:0008006" key="5">
    <source>
        <dbReference type="Google" id="ProtNLM"/>
    </source>
</evidence>
<dbReference type="EMBL" id="PVTX01000004">
    <property type="protein sequence ID" value="PRZ07685.1"/>
    <property type="molecule type" value="Genomic_DNA"/>
</dbReference>
<comment type="caution">
    <text evidence="3">The sequence shown here is derived from an EMBL/GenBank/DDBJ whole genome shotgun (WGS) entry which is preliminary data.</text>
</comment>
<evidence type="ECO:0000313" key="3">
    <source>
        <dbReference type="EMBL" id="PRZ07685.1"/>
    </source>
</evidence>
<sequence length="185" mass="19278">MSDQPAQPVPHSSAPDPTGRGAADGFAPQAGASGPQQWEAELRRSGRVVVRAPRTLRTVAIALTAGTIALCFGAAIGLPIAFGPVALLVATGPLVIIAVLAGVFLAMQISYLGRDLVVTACGIQVGRRAPVPWHELAGVSTHRGALRIHVLRSGRPETLQLGDLQAPCEQLVRWLQPKAFPAALP</sequence>
<keyword evidence="2" id="KW-0472">Membrane</keyword>
<evidence type="ECO:0000313" key="4">
    <source>
        <dbReference type="Proteomes" id="UP000239895"/>
    </source>
</evidence>
<reference evidence="3 4" key="1">
    <citation type="submission" date="2018-03" db="EMBL/GenBank/DDBJ databases">
        <title>Comparative analysis of microorganisms from saline springs in Andes Mountain Range, Colombia.</title>
        <authorList>
            <person name="Rubin E."/>
        </authorList>
    </citation>
    <scope>NUCLEOTIDE SEQUENCE [LARGE SCALE GENOMIC DNA]</scope>
    <source>
        <strain evidence="3 4">CG 23</strain>
    </source>
</reference>
<feature type="region of interest" description="Disordered" evidence="1">
    <location>
        <begin position="1"/>
        <end position="34"/>
    </location>
</feature>
<keyword evidence="4" id="KW-1185">Reference proteome</keyword>
<feature type="transmembrane region" description="Helical" evidence="2">
    <location>
        <begin position="59"/>
        <end position="80"/>
    </location>
</feature>
<proteinExistence type="predicted"/>
<evidence type="ECO:0000256" key="2">
    <source>
        <dbReference type="SAM" id="Phobius"/>
    </source>
</evidence>
<dbReference type="RefSeq" id="WP_106266698.1">
    <property type="nucleotide sequence ID" value="NZ_PVTX01000004.1"/>
</dbReference>